<keyword evidence="3" id="KW-1185">Reference proteome</keyword>
<dbReference type="EMBL" id="AZRV01000035">
    <property type="protein sequence ID" value="RKO61709.1"/>
    <property type="molecule type" value="Genomic_DNA"/>
</dbReference>
<dbReference type="AlphaFoldDB" id="A0A420VDP7"/>
<gene>
    <name evidence="2" type="ORF">Cdeb_01180</name>
</gene>
<organism evidence="2 3">
    <name type="scientific">Caldibacillus debilis GB1</name>
    <dbReference type="NCBI Taxonomy" id="1339248"/>
    <lineage>
        <taxon>Bacteria</taxon>
        <taxon>Bacillati</taxon>
        <taxon>Bacillota</taxon>
        <taxon>Bacilli</taxon>
        <taxon>Bacillales</taxon>
        <taxon>Bacillaceae</taxon>
        <taxon>Caldibacillus</taxon>
    </lineage>
</organism>
<evidence type="ECO:0000313" key="2">
    <source>
        <dbReference type="EMBL" id="RKO61709.1"/>
    </source>
</evidence>
<name>A0A420VDP7_9BACI</name>
<protein>
    <submittedName>
        <fullName evidence="2">Uncharacterized protein</fullName>
    </submittedName>
</protein>
<dbReference type="Proteomes" id="UP000286235">
    <property type="component" value="Unassembled WGS sequence"/>
</dbReference>
<feature type="region of interest" description="Disordered" evidence="1">
    <location>
        <begin position="1"/>
        <end position="20"/>
    </location>
</feature>
<proteinExistence type="predicted"/>
<comment type="caution">
    <text evidence="2">The sequence shown here is derived from an EMBL/GenBank/DDBJ whole genome shotgun (WGS) entry which is preliminary data.</text>
</comment>
<reference evidence="2 3" key="1">
    <citation type="submission" date="2013-12" db="EMBL/GenBank/DDBJ databases">
        <title>Genome and proteome characterization of Caldibacillus debilis GB1 derived from a cellulolytic aero-tolerant co-culture.</title>
        <authorList>
            <person name="Wushke S.T."/>
            <person name="Zhang X."/>
            <person name="Fristensky B."/>
            <person name="Wilkins J.A."/>
            <person name="Levin D.B."/>
            <person name="Sparling R."/>
        </authorList>
    </citation>
    <scope>NUCLEOTIDE SEQUENCE [LARGE SCALE GENOMIC DNA]</scope>
    <source>
        <strain evidence="2 3">GB1</strain>
    </source>
</reference>
<accession>A0A420VDP7</accession>
<evidence type="ECO:0000313" key="3">
    <source>
        <dbReference type="Proteomes" id="UP000286235"/>
    </source>
</evidence>
<sequence>MFRFLKRSRKPEPVETVPEEVQTEEKHLDFPLHECFLFQIKNRTFVGMCYEYSDGKAHFVLPEGIFITKDDVKVIREATQKEKIAIERTKRDVDQNRVVRILRIVDL</sequence>
<evidence type="ECO:0000256" key="1">
    <source>
        <dbReference type="SAM" id="MobiDB-lite"/>
    </source>
</evidence>